<keyword evidence="4" id="KW-0378">Hydrolase</keyword>
<keyword evidence="5 8" id="KW-0269">Exonuclease</keyword>
<evidence type="ECO:0000256" key="1">
    <source>
        <dbReference type="ARBA" id="ARBA00010555"/>
    </source>
</evidence>
<gene>
    <name evidence="8" type="ORF">FCK90_00270</name>
</gene>
<evidence type="ECO:0000256" key="4">
    <source>
        <dbReference type="ARBA" id="ARBA00022801"/>
    </source>
</evidence>
<dbReference type="InterPro" id="IPR014577">
    <property type="entry name" value="UCP033093_metalloPase"/>
</dbReference>
<dbReference type="InterPro" id="IPR041796">
    <property type="entry name" value="Mre11_N"/>
</dbReference>
<name>A0A5J5L0Q3_9MICC</name>
<dbReference type="SUPFAM" id="SSF56300">
    <property type="entry name" value="Metallo-dependent phosphatases"/>
    <property type="match status" value="1"/>
</dbReference>
<evidence type="ECO:0000256" key="2">
    <source>
        <dbReference type="ARBA" id="ARBA00013365"/>
    </source>
</evidence>
<evidence type="ECO:0000256" key="3">
    <source>
        <dbReference type="ARBA" id="ARBA00022722"/>
    </source>
</evidence>
<evidence type="ECO:0000313" key="8">
    <source>
        <dbReference type="EMBL" id="KAA9395507.1"/>
    </source>
</evidence>
<dbReference type="InterPro" id="IPR004843">
    <property type="entry name" value="Calcineurin-like_PHP"/>
</dbReference>
<dbReference type="Pfam" id="PF00149">
    <property type="entry name" value="Metallophos"/>
    <property type="match status" value="1"/>
</dbReference>
<feature type="region of interest" description="Disordered" evidence="6">
    <location>
        <begin position="356"/>
        <end position="390"/>
    </location>
</feature>
<dbReference type="Proteomes" id="UP000325957">
    <property type="component" value="Unassembled WGS sequence"/>
</dbReference>
<evidence type="ECO:0000313" key="9">
    <source>
        <dbReference type="Proteomes" id="UP000325957"/>
    </source>
</evidence>
<proteinExistence type="inferred from homology"/>
<dbReference type="PIRSF" id="PIRSF033093">
    <property type="entry name" value="UCP_ML1119"/>
    <property type="match status" value="1"/>
</dbReference>
<accession>A0A5J5L0Q3</accession>
<dbReference type="CDD" id="cd00840">
    <property type="entry name" value="MPP_Mre11_N"/>
    <property type="match status" value="1"/>
</dbReference>
<sequence length="404" mass="43348">MVRFLHTSDWQLGMTRHYLDADAQPRFTGDRIQTVRRILRLAVDRGCAFVVVAGDVFEHPNLGAQDMGRALEAMGSQEVPLYLLPGNHDPLGTGSLWSSTWIRDRLPANVTVLDSVGPWPVAQGVEIVAAPWTSKRPDADPVAGSLRGLEADGTVRLLVGHGMLEDLEPDVSSPVVVRRAPLEAALEAGSIHYIALGDRHIRWPRDGSGAIQYSGAHESTGFREPGCGQVLEVELGPGSPPRVTGHEVGSWQHVVIARELATRADVAALAAALDALSPKERSVVKTALTGSLTIAERAELDRVIADRLPLFASLEEWDRRTDVVVVPDDGELAQLDLGGYVQQSLDHLLSMARAGRAADDAVAPGGSPEPDDDRLPPEPTAPPQHEVAQDAVRLLVRLTGGAAR</sequence>
<dbReference type="AlphaFoldDB" id="A0A5J5L0Q3"/>
<dbReference type="EMBL" id="SZWF01000001">
    <property type="protein sequence ID" value="KAA9395507.1"/>
    <property type="molecule type" value="Genomic_DNA"/>
</dbReference>
<organism evidence="8 9">
    <name type="scientific">Kocuria coralli</name>
    <dbReference type="NCBI Taxonomy" id="1461025"/>
    <lineage>
        <taxon>Bacteria</taxon>
        <taxon>Bacillati</taxon>
        <taxon>Actinomycetota</taxon>
        <taxon>Actinomycetes</taxon>
        <taxon>Micrococcales</taxon>
        <taxon>Micrococcaceae</taxon>
        <taxon>Kocuria</taxon>
    </lineage>
</organism>
<feature type="compositionally biased region" description="Low complexity" evidence="6">
    <location>
        <begin position="356"/>
        <end position="368"/>
    </location>
</feature>
<dbReference type="Gene3D" id="3.60.21.10">
    <property type="match status" value="1"/>
</dbReference>
<comment type="similarity">
    <text evidence="1">Belongs to the SbcD family.</text>
</comment>
<keyword evidence="9" id="KW-1185">Reference proteome</keyword>
<comment type="caution">
    <text evidence="8">The sequence shown here is derived from an EMBL/GenBank/DDBJ whole genome shotgun (WGS) entry which is preliminary data.</text>
</comment>
<dbReference type="InterPro" id="IPR050535">
    <property type="entry name" value="DNA_Repair-Maintenance_Comp"/>
</dbReference>
<dbReference type="PANTHER" id="PTHR30337:SF0">
    <property type="entry name" value="NUCLEASE SBCCD SUBUNIT D"/>
    <property type="match status" value="1"/>
</dbReference>
<feature type="domain" description="Calcineurin-like phosphoesterase" evidence="7">
    <location>
        <begin position="3"/>
        <end position="123"/>
    </location>
</feature>
<dbReference type="GO" id="GO:0004527">
    <property type="term" value="F:exonuclease activity"/>
    <property type="evidence" value="ECO:0007669"/>
    <property type="project" value="UniProtKB-KW"/>
</dbReference>
<keyword evidence="3" id="KW-0540">Nuclease</keyword>
<evidence type="ECO:0000256" key="5">
    <source>
        <dbReference type="ARBA" id="ARBA00022839"/>
    </source>
</evidence>
<dbReference type="OrthoDB" id="9773856at2"/>
<dbReference type="PANTHER" id="PTHR30337">
    <property type="entry name" value="COMPONENT OF ATP-DEPENDENT DSDNA EXONUCLEASE"/>
    <property type="match status" value="1"/>
</dbReference>
<reference evidence="8 9" key="1">
    <citation type="submission" date="2019-05" db="EMBL/GenBank/DDBJ databases">
        <title>Kocuria coralli sp. nov., a novel actinobacterium isolated from coral reef seawater.</title>
        <authorList>
            <person name="Li J."/>
        </authorList>
    </citation>
    <scope>NUCLEOTIDE SEQUENCE [LARGE SCALE GENOMIC DNA]</scope>
    <source>
        <strain evidence="8 9">SCSIO 13007</strain>
    </source>
</reference>
<protein>
    <recommendedName>
        <fullName evidence="2">Nuclease SbcCD subunit D</fullName>
    </recommendedName>
</protein>
<evidence type="ECO:0000256" key="6">
    <source>
        <dbReference type="SAM" id="MobiDB-lite"/>
    </source>
</evidence>
<dbReference type="InterPro" id="IPR029052">
    <property type="entry name" value="Metallo-depent_PP-like"/>
</dbReference>
<dbReference type="RefSeq" id="WP_158032317.1">
    <property type="nucleotide sequence ID" value="NZ_ML708610.1"/>
</dbReference>
<evidence type="ECO:0000259" key="7">
    <source>
        <dbReference type="Pfam" id="PF00149"/>
    </source>
</evidence>